<keyword evidence="1" id="KW-0472">Membrane</keyword>
<sequence>MEVDLTKWHRCEVDKKQFSALIKKSDWSGFKHMIIFFGSLFFFGYLAFLTWGTWWSVLFFLIYGNIYCTCDAIWHETGHKTAFKSKFWNEFFYQIASYMNNFEPVRWRWSHFKHHGHTASTKDPHDFEIVITKPTDVLYFFSLFIPLANVFYLHKSLQFETLQHSLGITTNVLRECVPEREINKCRASARIHVSIWIISAGASLYFNSWLPLLYIVLPVFYGNTLRVAFGLTQHSGLQENIKDHRYSTRTVILNPIFSFLYWHMEYHIEHHMFPTVPSYNLPKLHTMIKDQTPPAKKGLWGAYSEIIPAIIKQSKDPNYKISLSVPN</sequence>
<dbReference type="PANTHER" id="PTHR19353:SF19">
    <property type="entry name" value="DELTA(5) FATTY ACID DESATURASE C-RELATED"/>
    <property type="match status" value="1"/>
</dbReference>
<keyword evidence="1" id="KW-0812">Transmembrane</keyword>
<dbReference type="GO" id="GO:0016020">
    <property type="term" value="C:membrane"/>
    <property type="evidence" value="ECO:0007669"/>
    <property type="project" value="TreeGrafter"/>
</dbReference>
<reference evidence="3" key="1">
    <citation type="submission" date="2018-05" db="EMBL/GenBank/DDBJ databases">
        <authorList>
            <person name="Lanie J.A."/>
            <person name="Ng W.-L."/>
            <person name="Kazmierczak K.M."/>
            <person name="Andrzejewski T.M."/>
            <person name="Davidsen T.M."/>
            <person name="Wayne K.J."/>
            <person name="Tettelin H."/>
            <person name="Glass J.I."/>
            <person name="Rusch D."/>
            <person name="Podicherti R."/>
            <person name="Tsui H.-C.T."/>
            <person name="Winkler M.E."/>
        </authorList>
    </citation>
    <scope>NUCLEOTIDE SEQUENCE</scope>
</reference>
<feature type="transmembrane region" description="Helical" evidence="1">
    <location>
        <begin position="33"/>
        <end position="54"/>
    </location>
</feature>
<dbReference type="InterPro" id="IPR005804">
    <property type="entry name" value="FA_desaturase_dom"/>
</dbReference>
<dbReference type="PANTHER" id="PTHR19353">
    <property type="entry name" value="FATTY ACID DESATURASE 2"/>
    <property type="match status" value="1"/>
</dbReference>
<feature type="transmembrane region" description="Helical" evidence="1">
    <location>
        <begin position="137"/>
        <end position="154"/>
    </location>
</feature>
<proteinExistence type="predicted"/>
<dbReference type="Pfam" id="PF00487">
    <property type="entry name" value="FA_desaturase"/>
    <property type="match status" value="1"/>
</dbReference>
<dbReference type="GO" id="GO:0016717">
    <property type="term" value="F:oxidoreductase activity, acting on paired donors, with oxidation of a pair of donors resulting in the reduction of molecular oxygen to two molecules of water"/>
    <property type="evidence" value="ECO:0007669"/>
    <property type="project" value="TreeGrafter"/>
</dbReference>
<name>A0A382CEC0_9ZZZZ</name>
<evidence type="ECO:0000259" key="2">
    <source>
        <dbReference type="Pfam" id="PF00487"/>
    </source>
</evidence>
<feature type="domain" description="Fatty acid desaturase" evidence="2">
    <location>
        <begin position="53"/>
        <end position="297"/>
    </location>
</feature>
<organism evidence="3">
    <name type="scientific">marine metagenome</name>
    <dbReference type="NCBI Taxonomy" id="408172"/>
    <lineage>
        <taxon>unclassified sequences</taxon>
        <taxon>metagenomes</taxon>
        <taxon>ecological metagenomes</taxon>
    </lineage>
</organism>
<dbReference type="EMBL" id="UINC01033813">
    <property type="protein sequence ID" value="SVB23673.1"/>
    <property type="molecule type" value="Genomic_DNA"/>
</dbReference>
<accession>A0A382CEC0</accession>
<keyword evidence="1" id="KW-1133">Transmembrane helix</keyword>
<gene>
    <name evidence="3" type="ORF">METZ01_LOCUS176527</name>
</gene>
<feature type="transmembrane region" description="Helical" evidence="1">
    <location>
        <begin position="189"/>
        <end position="206"/>
    </location>
</feature>
<protein>
    <recommendedName>
        <fullName evidence="2">Fatty acid desaturase domain-containing protein</fullName>
    </recommendedName>
</protein>
<evidence type="ECO:0000313" key="3">
    <source>
        <dbReference type="EMBL" id="SVB23673.1"/>
    </source>
</evidence>
<evidence type="ECO:0000256" key="1">
    <source>
        <dbReference type="SAM" id="Phobius"/>
    </source>
</evidence>
<dbReference type="AlphaFoldDB" id="A0A382CEC0"/>
<dbReference type="GO" id="GO:0008610">
    <property type="term" value="P:lipid biosynthetic process"/>
    <property type="evidence" value="ECO:0007669"/>
    <property type="project" value="UniProtKB-ARBA"/>
</dbReference>
<dbReference type="InterPro" id="IPR012171">
    <property type="entry name" value="Fatty_acid_desaturase"/>
</dbReference>